<proteinExistence type="predicted"/>
<reference evidence="2 3" key="1">
    <citation type="submission" date="2016-12" db="EMBL/GenBank/DDBJ databases">
        <authorList>
            <person name="Song W.-J."/>
            <person name="Kurnit D.M."/>
        </authorList>
    </citation>
    <scope>NUCLEOTIDE SEQUENCE [LARGE SCALE GENOMIC DNA]</scope>
    <source>
        <strain evidence="2 3">DSM 18488</strain>
    </source>
</reference>
<dbReference type="PROSITE" id="PS51186">
    <property type="entry name" value="GNAT"/>
    <property type="match status" value="1"/>
</dbReference>
<dbReference type="EMBL" id="FRFE01000008">
    <property type="protein sequence ID" value="SHO47962.1"/>
    <property type="molecule type" value="Genomic_DNA"/>
</dbReference>
<dbReference type="Gene3D" id="3.40.630.30">
    <property type="match status" value="1"/>
</dbReference>
<dbReference type="Proteomes" id="UP000184603">
    <property type="component" value="Unassembled WGS sequence"/>
</dbReference>
<dbReference type="RefSeq" id="WP_234981154.1">
    <property type="nucleotide sequence ID" value="NZ_FRFE01000008.1"/>
</dbReference>
<dbReference type="Pfam" id="PF13302">
    <property type="entry name" value="Acetyltransf_3"/>
    <property type="match status" value="1"/>
</dbReference>
<dbReference type="GO" id="GO:0016747">
    <property type="term" value="F:acyltransferase activity, transferring groups other than amino-acyl groups"/>
    <property type="evidence" value="ECO:0007669"/>
    <property type="project" value="InterPro"/>
</dbReference>
<accession>A0A1M7Y5W9</accession>
<dbReference type="PANTHER" id="PTHR43792:SF16">
    <property type="entry name" value="N-ACETYLTRANSFERASE DOMAIN-CONTAINING PROTEIN"/>
    <property type="match status" value="1"/>
</dbReference>
<name>A0A1M7Y5W9_9BACT</name>
<dbReference type="SUPFAM" id="SSF55729">
    <property type="entry name" value="Acyl-CoA N-acyltransferases (Nat)"/>
    <property type="match status" value="1"/>
</dbReference>
<dbReference type="AlphaFoldDB" id="A0A1M7Y5W9"/>
<dbReference type="STRING" id="1121416.SAMN02745220_02072"/>
<organism evidence="2 3">
    <name type="scientific">Desulfopila aestuarii DSM 18488</name>
    <dbReference type="NCBI Taxonomy" id="1121416"/>
    <lineage>
        <taxon>Bacteria</taxon>
        <taxon>Pseudomonadati</taxon>
        <taxon>Thermodesulfobacteriota</taxon>
        <taxon>Desulfobulbia</taxon>
        <taxon>Desulfobulbales</taxon>
        <taxon>Desulfocapsaceae</taxon>
        <taxon>Desulfopila</taxon>
    </lineage>
</organism>
<keyword evidence="3" id="KW-1185">Reference proteome</keyword>
<dbReference type="InterPro" id="IPR016181">
    <property type="entry name" value="Acyl_CoA_acyltransferase"/>
</dbReference>
<dbReference type="InterPro" id="IPR051531">
    <property type="entry name" value="N-acetyltransferase"/>
</dbReference>
<keyword evidence="2" id="KW-0808">Transferase</keyword>
<gene>
    <name evidence="2" type="ORF">SAMN02745220_02072</name>
</gene>
<evidence type="ECO:0000313" key="2">
    <source>
        <dbReference type="EMBL" id="SHO47962.1"/>
    </source>
</evidence>
<protein>
    <submittedName>
        <fullName evidence="2">Protein N-acetyltransferase, RimJ/RimL family</fullName>
    </submittedName>
</protein>
<dbReference type="PANTHER" id="PTHR43792">
    <property type="entry name" value="GNAT FAMILY, PUTATIVE (AFU_ORTHOLOGUE AFUA_3G00765)-RELATED-RELATED"/>
    <property type="match status" value="1"/>
</dbReference>
<evidence type="ECO:0000313" key="3">
    <source>
        <dbReference type="Proteomes" id="UP000184603"/>
    </source>
</evidence>
<feature type="domain" description="N-acetyltransferase" evidence="1">
    <location>
        <begin position="19"/>
        <end position="180"/>
    </location>
</feature>
<evidence type="ECO:0000259" key="1">
    <source>
        <dbReference type="PROSITE" id="PS51186"/>
    </source>
</evidence>
<sequence>MIIRISMTIFGNTIKTPRLVLRKVDEEDIPLLVDWSNSEVAHGEYLTPDRISVEQCRKEHLAGMHWNEQKRAFIIEVKNGLPIGTIHYWIRPEQHHCGVMALKIAEQQYRSNGYGTEAQKYIIIHLMQRVKLAAVEMYTDIDNISQQRCLHKLGFELVKSLQYADGGVKRTGHLYRLDAEHFRNTPMYHFHYE</sequence>
<dbReference type="InterPro" id="IPR000182">
    <property type="entry name" value="GNAT_dom"/>
</dbReference>